<dbReference type="RefSeq" id="XP_067517019.1">
    <property type="nucleotide sequence ID" value="XM_067660918.1"/>
</dbReference>
<dbReference type="Proteomes" id="UP000009138">
    <property type="component" value="Unassembled WGS sequence"/>
</dbReference>
<reference evidence="1 2" key="1">
    <citation type="journal article" date="2009" name="PLoS Genet.">
        <title>Genomic analysis of the basal lineage fungus Rhizopus oryzae reveals a whole-genome duplication.</title>
        <authorList>
            <person name="Ma L.-J."/>
            <person name="Ibrahim A.S."/>
            <person name="Skory C."/>
            <person name="Grabherr M.G."/>
            <person name="Burger G."/>
            <person name="Butler M."/>
            <person name="Elias M."/>
            <person name="Idnurm A."/>
            <person name="Lang B.F."/>
            <person name="Sone T."/>
            <person name="Abe A."/>
            <person name="Calvo S.E."/>
            <person name="Corrochano L.M."/>
            <person name="Engels R."/>
            <person name="Fu J."/>
            <person name="Hansberg W."/>
            <person name="Kim J.-M."/>
            <person name="Kodira C.D."/>
            <person name="Koehrsen M.J."/>
            <person name="Liu B."/>
            <person name="Miranda-Saavedra D."/>
            <person name="O'Leary S."/>
            <person name="Ortiz-Castellanos L."/>
            <person name="Poulter R."/>
            <person name="Rodriguez-Romero J."/>
            <person name="Ruiz-Herrera J."/>
            <person name="Shen Y.-Q."/>
            <person name="Zeng Q."/>
            <person name="Galagan J."/>
            <person name="Birren B.W."/>
            <person name="Cuomo C.A."/>
            <person name="Wickes B.L."/>
        </authorList>
    </citation>
    <scope>NUCLEOTIDE SEQUENCE [LARGE SCALE GENOMIC DNA]</scope>
    <source>
        <strain evidence="2">RA 99-880 / ATCC MYA-4621 / FGSC 9543 / NRRL 43880</strain>
    </source>
</reference>
<keyword evidence="2" id="KW-1185">Reference proteome</keyword>
<dbReference type="AlphaFoldDB" id="I1BZJ3"/>
<evidence type="ECO:0000313" key="2">
    <source>
        <dbReference type="Proteomes" id="UP000009138"/>
    </source>
</evidence>
<dbReference type="EMBL" id="CH476735">
    <property type="protein sequence ID" value="EIE81623.1"/>
    <property type="molecule type" value="Genomic_DNA"/>
</dbReference>
<dbReference type="GeneID" id="93613299"/>
<accession>I1BZJ3</accession>
<organism evidence="1 2">
    <name type="scientific">Rhizopus delemar (strain RA 99-880 / ATCC MYA-4621 / FGSC 9543 / NRRL 43880)</name>
    <name type="common">Mucormycosis agent</name>
    <name type="synonym">Rhizopus arrhizus var. delemar</name>
    <dbReference type="NCBI Taxonomy" id="246409"/>
    <lineage>
        <taxon>Eukaryota</taxon>
        <taxon>Fungi</taxon>
        <taxon>Fungi incertae sedis</taxon>
        <taxon>Mucoromycota</taxon>
        <taxon>Mucoromycotina</taxon>
        <taxon>Mucoromycetes</taxon>
        <taxon>Mucorales</taxon>
        <taxon>Mucorineae</taxon>
        <taxon>Rhizopodaceae</taxon>
        <taxon>Rhizopus</taxon>
    </lineage>
</organism>
<protein>
    <submittedName>
        <fullName evidence="1">Uncharacterized protein</fullName>
    </submittedName>
</protein>
<evidence type="ECO:0000313" key="1">
    <source>
        <dbReference type="EMBL" id="EIE81623.1"/>
    </source>
</evidence>
<gene>
    <name evidence="1" type="ORF">RO3G_06328</name>
</gene>
<proteinExistence type="predicted"/>
<name>I1BZJ3_RHIO9</name>
<sequence length="36" mass="3792">MGEMTKGGFYPVITRTVNNKASEGPQGIAIAEDPLV</sequence>
<dbReference type="VEuPathDB" id="FungiDB:RO3G_06328"/>
<dbReference type="InParanoid" id="I1BZJ3"/>